<dbReference type="InterPro" id="IPR008978">
    <property type="entry name" value="HSP20-like_chaperone"/>
</dbReference>
<dbReference type="InterPro" id="IPR044587">
    <property type="entry name" value="HSP21-like"/>
</dbReference>
<reference evidence="6 7" key="1">
    <citation type="submission" date="2017-11" db="EMBL/GenBank/DDBJ databases">
        <title>Isolation and Characterization of Family Methanocellaceae Species from Potential Methane Hydrate Area Offshore Southwestern Taiwan.</title>
        <authorList>
            <person name="Zhang W.-L."/>
            <person name="Chen W.-C."/>
            <person name="Lai M.-C."/>
            <person name="Chen S.-C."/>
        </authorList>
    </citation>
    <scope>NUCLEOTIDE SEQUENCE [LARGE SCALE GENOMIC DNA]</scope>
    <source>
        <strain evidence="6 7">CWC-04</strain>
    </source>
</reference>
<dbReference type="CDD" id="cd06464">
    <property type="entry name" value="ACD_sHsps-like"/>
    <property type="match status" value="1"/>
</dbReference>
<dbReference type="Pfam" id="PF00011">
    <property type="entry name" value="HSP20"/>
    <property type="match status" value="1"/>
</dbReference>
<dbReference type="GO" id="GO:0009408">
    <property type="term" value="P:response to heat"/>
    <property type="evidence" value="ECO:0007669"/>
    <property type="project" value="InterPro"/>
</dbReference>
<name>A0AAP2W6X1_9EURY</name>
<evidence type="ECO:0000256" key="2">
    <source>
        <dbReference type="PROSITE-ProRule" id="PRU00285"/>
    </source>
</evidence>
<sequence>MRRRRDPFDLFRDFDEIFNQMIKEMEAAEPKMGTETPFIYGFSYSQRPGEEPEVREFGNVYPGKTQMEIGERRPLIDVFDTEDTVHIVAEMPGIEKEDVDLDVSGRELLIKASRGPRSYNETVELPANVDLDSAKATYKNGVLEVTLKKEKRTKSKKRINVE</sequence>
<evidence type="ECO:0000256" key="1">
    <source>
        <dbReference type="ARBA" id="ARBA00023016"/>
    </source>
</evidence>
<keyword evidence="1" id="KW-0346">Stress response</keyword>
<dbReference type="PANTHER" id="PTHR46733">
    <property type="entry name" value="26.5 KDA HEAT SHOCK PROTEIN, MITOCHONDRIAL"/>
    <property type="match status" value="1"/>
</dbReference>
<evidence type="ECO:0000313" key="6">
    <source>
        <dbReference type="EMBL" id="MCD1294536.1"/>
    </source>
</evidence>
<dbReference type="InterPro" id="IPR007052">
    <property type="entry name" value="CS_dom"/>
</dbReference>
<comment type="similarity">
    <text evidence="2 3">Belongs to the small heat shock protein (HSP20) family.</text>
</comment>
<protein>
    <submittedName>
        <fullName evidence="6">Hsp20/alpha crystallin family protein</fullName>
    </submittedName>
</protein>
<dbReference type="AlphaFoldDB" id="A0AAP2W6X1"/>
<dbReference type="PANTHER" id="PTHR46733:SF4">
    <property type="entry name" value="HEAT SHOCK PROTEIN 21, CHLOROPLASTIC"/>
    <property type="match status" value="1"/>
</dbReference>
<dbReference type="EMBL" id="PGCK01000004">
    <property type="protein sequence ID" value="MCD1294536.1"/>
    <property type="molecule type" value="Genomic_DNA"/>
</dbReference>
<feature type="domain" description="SHSP" evidence="4">
    <location>
        <begin position="66"/>
        <end position="162"/>
    </location>
</feature>
<gene>
    <name evidence="6" type="ORF">CUJ83_05915</name>
</gene>
<dbReference type="RefSeq" id="WP_230741369.1">
    <property type="nucleotide sequence ID" value="NZ_PGCK01000004.1"/>
</dbReference>
<comment type="caution">
    <text evidence="6">The sequence shown here is derived from an EMBL/GenBank/DDBJ whole genome shotgun (WGS) entry which is preliminary data.</text>
</comment>
<dbReference type="PROSITE" id="PS01031">
    <property type="entry name" value="SHSP"/>
    <property type="match status" value="1"/>
</dbReference>
<organism evidence="6 7">
    <name type="scientific">Methanooceanicella nereidis</name>
    <dbReference type="NCBI Taxonomy" id="2052831"/>
    <lineage>
        <taxon>Archaea</taxon>
        <taxon>Methanobacteriati</taxon>
        <taxon>Methanobacteriota</taxon>
        <taxon>Stenosarchaea group</taxon>
        <taxon>Methanomicrobia</taxon>
        <taxon>Methanocellales</taxon>
        <taxon>Methanocellaceae</taxon>
        <taxon>Methanooceanicella</taxon>
    </lineage>
</organism>
<keyword evidence="7" id="KW-1185">Reference proteome</keyword>
<dbReference type="NCBIfam" id="NF041800">
    <property type="entry name" value="Hsp20"/>
    <property type="match status" value="1"/>
</dbReference>
<dbReference type="InterPro" id="IPR002068">
    <property type="entry name" value="A-crystallin/Hsp20_dom"/>
</dbReference>
<feature type="domain" description="CS" evidence="5">
    <location>
        <begin position="71"/>
        <end position="160"/>
    </location>
</feature>
<dbReference type="PROSITE" id="PS51203">
    <property type="entry name" value="CS"/>
    <property type="match status" value="1"/>
</dbReference>
<evidence type="ECO:0000256" key="3">
    <source>
        <dbReference type="RuleBase" id="RU003616"/>
    </source>
</evidence>
<dbReference type="SUPFAM" id="SSF49764">
    <property type="entry name" value="HSP20-like chaperones"/>
    <property type="match status" value="1"/>
</dbReference>
<evidence type="ECO:0000259" key="4">
    <source>
        <dbReference type="PROSITE" id="PS01031"/>
    </source>
</evidence>
<dbReference type="Proteomes" id="UP001320159">
    <property type="component" value="Unassembled WGS sequence"/>
</dbReference>
<evidence type="ECO:0000313" key="7">
    <source>
        <dbReference type="Proteomes" id="UP001320159"/>
    </source>
</evidence>
<accession>A0AAP2W6X1</accession>
<evidence type="ECO:0000259" key="5">
    <source>
        <dbReference type="PROSITE" id="PS51203"/>
    </source>
</evidence>
<dbReference type="Gene3D" id="2.60.40.790">
    <property type="match status" value="1"/>
</dbReference>
<proteinExistence type="inferred from homology"/>